<dbReference type="Pfam" id="PF13778">
    <property type="entry name" value="DUF4174"/>
    <property type="match status" value="1"/>
</dbReference>
<dbReference type="RefSeq" id="WP_119885096.1">
    <property type="nucleotide sequence ID" value="NZ_CP067169.1"/>
</dbReference>
<accession>A0A419A1J6</accession>
<feature type="domain" description="DUF4174" evidence="3">
    <location>
        <begin position="87"/>
        <end position="126"/>
    </location>
</feature>
<evidence type="ECO:0000256" key="2">
    <source>
        <dbReference type="SAM" id="SignalP"/>
    </source>
</evidence>
<comment type="caution">
    <text evidence="4">The sequence shown here is derived from an EMBL/GenBank/DDBJ whole genome shotgun (WGS) entry which is preliminary data.</text>
</comment>
<keyword evidence="1 2" id="KW-0732">Signal</keyword>
<dbReference type="Proteomes" id="UP000285530">
    <property type="component" value="Unassembled WGS sequence"/>
</dbReference>
<dbReference type="InterPro" id="IPR025232">
    <property type="entry name" value="DUF4174"/>
</dbReference>
<feature type="chain" id="PRO_5019561755" evidence="2">
    <location>
        <begin position="21"/>
        <end position="128"/>
    </location>
</feature>
<proteinExistence type="predicted"/>
<dbReference type="AlphaFoldDB" id="A0A419A1J6"/>
<organism evidence="4 5">
    <name type="scientific">Paracoccus aestuarii</name>
    <dbReference type="NCBI Taxonomy" id="453842"/>
    <lineage>
        <taxon>Bacteria</taxon>
        <taxon>Pseudomonadati</taxon>
        <taxon>Pseudomonadota</taxon>
        <taxon>Alphaproteobacteria</taxon>
        <taxon>Rhodobacterales</taxon>
        <taxon>Paracoccaceae</taxon>
        <taxon>Paracoccus</taxon>
    </lineage>
</organism>
<name>A0A419A1J6_9RHOB</name>
<dbReference type="EMBL" id="QZEV01000006">
    <property type="protein sequence ID" value="RJL06743.1"/>
    <property type="molecule type" value="Genomic_DNA"/>
</dbReference>
<evidence type="ECO:0000313" key="5">
    <source>
        <dbReference type="Proteomes" id="UP000285530"/>
    </source>
</evidence>
<evidence type="ECO:0000313" key="4">
    <source>
        <dbReference type="EMBL" id="RJL06743.1"/>
    </source>
</evidence>
<feature type="signal peptide" evidence="2">
    <location>
        <begin position="1"/>
        <end position="20"/>
    </location>
</feature>
<sequence>MTRKTMTTLGAIVAALPAAAGELPVTPLTDALLQDLRWQARPVVILGLPDRVRDQIAAFQAASSALADREVVLLTDGPDAARLRDGSDLQVLLIGKDGGVKMSEAGMVDPDRIIGLIDAMPMRRRETR</sequence>
<keyword evidence="5" id="KW-1185">Reference proteome</keyword>
<protein>
    <submittedName>
        <fullName evidence="4">DUF4174 domain-containing protein</fullName>
    </submittedName>
</protein>
<reference evidence="4 5" key="1">
    <citation type="submission" date="2018-09" db="EMBL/GenBank/DDBJ databases">
        <title>Paracoccus onubensis nov. sp. a moderate halophilic bacterium isolated from Gruta de las Maravillas (Aracena, Spain).</title>
        <authorList>
            <person name="Jurado V."/>
            <person name="Gutierrez-Patricio S."/>
            <person name="Gonzalez-Pimentel J.L."/>
            <person name="Laiz L."/>
            <person name="Saiz-Jimenez C."/>
        </authorList>
    </citation>
    <scope>NUCLEOTIDE SEQUENCE [LARGE SCALE GENOMIC DNA]</scope>
    <source>
        <strain evidence="4 5">DSM 19484</strain>
    </source>
</reference>
<evidence type="ECO:0000259" key="3">
    <source>
        <dbReference type="Pfam" id="PF13778"/>
    </source>
</evidence>
<gene>
    <name evidence="4" type="ORF">D3P06_02820</name>
</gene>
<evidence type="ECO:0000256" key="1">
    <source>
        <dbReference type="ARBA" id="ARBA00022729"/>
    </source>
</evidence>
<dbReference type="OrthoDB" id="7362103at2"/>